<name>A0AAW0PJ00_9GOBI</name>
<reference evidence="3" key="1">
    <citation type="submission" date="2024-04" db="EMBL/GenBank/DDBJ databases">
        <title>Salinicola lusitanus LLJ914,a marine bacterium isolated from the Okinawa Trough.</title>
        <authorList>
            <person name="Li J."/>
        </authorList>
    </citation>
    <scope>NUCLEOTIDE SEQUENCE [LARGE SCALE GENOMIC DNA]</scope>
</reference>
<dbReference type="EMBL" id="JBBPFD010000004">
    <property type="protein sequence ID" value="KAK7929440.1"/>
    <property type="molecule type" value="Genomic_DNA"/>
</dbReference>
<protein>
    <submittedName>
        <fullName evidence="2">Uncharacterized protein</fullName>
    </submittedName>
</protein>
<keyword evidence="1" id="KW-1133">Transmembrane helix</keyword>
<sequence>MTCGALTKLGFLVILAFIICLPDFFIINRVLHVSLRCVRPLLWGDVEIREQTGDKWSSSTCGEHWEQVRAAADQRNMTQVDRSCFVCQADVNMAGLHHNSSPAESISFEVSLTLVQNNALSNITLLGHYNRSSQYLNFSKDEEEVDQERKNHEPGDSFLYCPPSVNTANHSCCLLWLSVQIFARKGLPWKHTGTKDEWGSVIWVLWLSLLGVGLMLILITVTQQIIEGRRRSSDKAKIYTLSYAAQGNNFIGMLICPPILRIATKLFSLTILLSLKTLYNLYIVSKSLYSSLNYLNLYCRKQKAPRCQLLPRCVF</sequence>
<keyword evidence="1" id="KW-0472">Membrane</keyword>
<dbReference type="Proteomes" id="UP001460270">
    <property type="component" value="Unassembled WGS sequence"/>
</dbReference>
<feature type="transmembrane region" description="Helical" evidence="1">
    <location>
        <begin position="238"/>
        <end position="260"/>
    </location>
</feature>
<evidence type="ECO:0000256" key="1">
    <source>
        <dbReference type="SAM" id="Phobius"/>
    </source>
</evidence>
<proteinExistence type="predicted"/>
<dbReference type="AlphaFoldDB" id="A0AAW0PJ00"/>
<evidence type="ECO:0000313" key="3">
    <source>
        <dbReference type="Proteomes" id="UP001460270"/>
    </source>
</evidence>
<keyword evidence="1" id="KW-0812">Transmembrane</keyword>
<comment type="caution">
    <text evidence="2">The sequence shown here is derived from an EMBL/GenBank/DDBJ whole genome shotgun (WGS) entry which is preliminary data.</text>
</comment>
<organism evidence="2 3">
    <name type="scientific">Mugilogobius chulae</name>
    <name type="common">yellowstripe goby</name>
    <dbReference type="NCBI Taxonomy" id="88201"/>
    <lineage>
        <taxon>Eukaryota</taxon>
        <taxon>Metazoa</taxon>
        <taxon>Chordata</taxon>
        <taxon>Craniata</taxon>
        <taxon>Vertebrata</taxon>
        <taxon>Euteleostomi</taxon>
        <taxon>Actinopterygii</taxon>
        <taxon>Neopterygii</taxon>
        <taxon>Teleostei</taxon>
        <taxon>Neoteleostei</taxon>
        <taxon>Acanthomorphata</taxon>
        <taxon>Gobiaria</taxon>
        <taxon>Gobiiformes</taxon>
        <taxon>Gobioidei</taxon>
        <taxon>Gobiidae</taxon>
        <taxon>Gobionellinae</taxon>
        <taxon>Mugilogobius</taxon>
    </lineage>
</organism>
<accession>A0AAW0PJ00</accession>
<feature type="transmembrane region" description="Helical" evidence="1">
    <location>
        <begin position="203"/>
        <end position="226"/>
    </location>
</feature>
<keyword evidence="3" id="KW-1185">Reference proteome</keyword>
<gene>
    <name evidence="2" type="ORF">WMY93_005835</name>
</gene>
<feature type="transmembrane region" description="Helical" evidence="1">
    <location>
        <begin position="6"/>
        <end position="26"/>
    </location>
</feature>
<evidence type="ECO:0000313" key="2">
    <source>
        <dbReference type="EMBL" id="KAK7929440.1"/>
    </source>
</evidence>